<keyword evidence="2" id="KW-0732">Signal</keyword>
<evidence type="ECO:0000256" key="1">
    <source>
        <dbReference type="SAM" id="MobiDB-lite"/>
    </source>
</evidence>
<feature type="chain" id="PRO_5046573747" description="Lipoprotein" evidence="2">
    <location>
        <begin position="23"/>
        <end position="231"/>
    </location>
</feature>
<reference evidence="4" key="1">
    <citation type="journal article" date="2019" name="Int. J. Syst. Evol. Microbiol.">
        <title>The Global Catalogue of Microorganisms (GCM) 10K type strain sequencing project: providing services to taxonomists for standard genome sequencing and annotation.</title>
        <authorList>
            <consortium name="The Broad Institute Genomics Platform"/>
            <consortium name="The Broad Institute Genome Sequencing Center for Infectious Disease"/>
            <person name="Wu L."/>
            <person name="Ma J."/>
        </authorList>
    </citation>
    <scope>NUCLEOTIDE SEQUENCE [LARGE SCALE GENOMIC DNA]</scope>
    <source>
        <strain evidence="4">JCM 6305</strain>
    </source>
</reference>
<feature type="compositionally biased region" description="Basic and acidic residues" evidence="1">
    <location>
        <begin position="220"/>
        <end position="231"/>
    </location>
</feature>
<dbReference type="EMBL" id="BAAASZ010000014">
    <property type="protein sequence ID" value="GAA2433533.1"/>
    <property type="molecule type" value="Genomic_DNA"/>
</dbReference>
<dbReference type="RefSeq" id="WP_344321381.1">
    <property type="nucleotide sequence ID" value="NZ_BAAASZ010000014.1"/>
</dbReference>
<organism evidence="3 4">
    <name type="scientific">Streptomyces macrosporus</name>
    <dbReference type="NCBI Taxonomy" id="44032"/>
    <lineage>
        <taxon>Bacteria</taxon>
        <taxon>Bacillati</taxon>
        <taxon>Actinomycetota</taxon>
        <taxon>Actinomycetes</taxon>
        <taxon>Kitasatosporales</taxon>
        <taxon>Streptomycetaceae</taxon>
        <taxon>Streptomyces</taxon>
    </lineage>
</organism>
<feature type="signal peptide" evidence="2">
    <location>
        <begin position="1"/>
        <end position="22"/>
    </location>
</feature>
<comment type="caution">
    <text evidence="3">The sequence shown here is derived from an EMBL/GenBank/DDBJ whole genome shotgun (WGS) entry which is preliminary data.</text>
</comment>
<evidence type="ECO:0000313" key="3">
    <source>
        <dbReference type="EMBL" id="GAA2433533.1"/>
    </source>
</evidence>
<sequence>MRHTLRRVLSFAVLSSVVLSGAACGGTADSAAESPAKPLTAEELAAALPEGDDFPGFTAKPQDTPLLEDRDVVTADVSACQPIADMMSARPEHARRALVWATLKVHGAPADAPPGSVSLAGHTVGDARATMDDLREALSGCDGFTASSRRGWTYRFTVERLSPVQAGDESVAYLLTNTLAPEGKGNVMTVVRTGGVLATYLVVQDPDRPRPVPASIAATQHERLRDAGAGG</sequence>
<keyword evidence="4" id="KW-1185">Reference proteome</keyword>
<dbReference type="PROSITE" id="PS51257">
    <property type="entry name" value="PROKAR_LIPOPROTEIN"/>
    <property type="match status" value="1"/>
</dbReference>
<dbReference type="Proteomes" id="UP001501638">
    <property type="component" value="Unassembled WGS sequence"/>
</dbReference>
<evidence type="ECO:0008006" key="5">
    <source>
        <dbReference type="Google" id="ProtNLM"/>
    </source>
</evidence>
<protein>
    <recommendedName>
        <fullName evidence="5">Lipoprotein</fullName>
    </recommendedName>
</protein>
<accession>A0ABP5WU47</accession>
<evidence type="ECO:0000256" key="2">
    <source>
        <dbReference type="SAM" id="SignalP"/>
    </source>
</evidence>
<proteinExistence type="predicted"/>
<evidence type="ECO:0000313" key="4">
    <source>
        <dbReference type="Proteomes" id="UP001501638"/>
    </source>
</evidence>
<gene>
    <name evidence="3" type="ORF">GCM10010405_15670</name>
</gene>
<name>A0ABP5WU47_9ACTN</name>
<feature type="region of interest" description="Disordered" evidence="1">
    <location>
        <begin position="208"/>
        <end position="231"/>
    </location>
</feature>